<accession>A0ABV7SAR2</accession>
<gene>
    <name evidence="3" type="ORF">ACFOZ0_08710</name>
</gene>
<feature type="region of interest" description="Disordered" evidence="1">
    <location>
        <begin position="63"/>
        <end position="93"/>
    </location>
</feature>
<evidence type="ECO:0000256" key="1">
    <source>
        <dbReference type="SAM" id="MobiDB-lite"/>
    </source>
</evidence>
<feature type="signal peptide" evidence="2">
    <location>
        <begin position="1"/>
        <end position="40"/>
    </location>
</feature>
<evidence type="ECO:0000256" key="2">
    <source>
        <dbReference type="SAM" id="SignalP"/>
    </source>
</evidence>
<evidence type="ECO:0000313" key="3">
    <source>
        <dbReference type="EMBL" id="MFC3573351.1"/>
    </source>
</evidence>
<evidence type="ECO:0000313" key="4">
    <source>
        <dbReference type="Proteomes" id="UP001595701"/>
    </source>
</evidence>
<dbReference type="EMBL" id="JBHRWR010000008">
    <property type="protein sequence ID" value="MFC3573351.1"/>
    <property type="molecule type" value="Genomic_DNA"/>
</dbReference>
<comment type="caution">
    <text evidence="3">The sequence shown here is derived from an EMBL/GenBank/DDBJ whole genome shotgun (WGS) entry which is preliminary data.</text>
</comment>
<dbReference type="Proteomes" id="UP001595701">
    <property type="component" value="Unassembled WGS sequence"/>
</dbReference>
<organism evidence="3 4">
    <name type="scientific">Streptomyces yaanensis</name>
    <dbReference type="NCBI Taxonomy" id="1142239"/>
    <lineage>
        <taxon>Bacteria</taxon>
        <taxon>Bacillati</taxon>
        <taxon>Actinomycetota</taxon>
        <taxon>Actinomycetes</taxon>
        <taxon>Kitasatosporales</taxon>
        <taxon>Streptomycetaceae</taxon>
        <taxon>Streptomyces</taxon>
    </lineage>
</organism>
<sequence length="116" mass="11887">MTLVSPSPHAPRTTCRHAWLRVLVVLVALLAAGAHTEAVAAESGAVSAAQSCGAEHDILDTALRPGVPPGHRVAAPLRPAPRRDAGPSAPAGFPPALARAPHCPALHSLRTVVLRC</sequence>
<name>A0ABV7SAR2_9ACTN</name>
<feature type="chain" id="PRO_5046241235" description="Secreted protein" evidence="2">
    <location>
        <begin position="41"/>
        <end position="116"/>
    </location>
</feature>
<protein>
    <recommendedName>
        <fullName evidence="5">Secreted protein</fullName>
    </recommendedName>
</protein>
<reference evidence="4" key="1">
    <citation type="journal article" date="2019" name="Int. J. Syst. Evol. Microbiol.">
        <title>The Global Catalogue of Microorganisms (GCM) 10K type strain sequencing project: providing services to taxonomists for standard genome sequencing and annotation.</title>
        <authorList>
            <consortium name="The Broad Institute Genomics Platform"/>
            <consortium name="The Broad Institute Genome Sequencing Center for Infectious Disease"/>
            <person name="Wu L."/>
            <person name="Ma J."/>
        </authorList>
    </citation>
    <scope>NUCLEOTIDE SEQUENCE [LARGE SCALE GENOMIC DNA]</scope>
    <source>
        <strain evidence="4">CGMCC 4.7035</strain>
    </source>
</reference>
<keyword evidence="4" id="KW-1185">Reference proteome</keyword>
<proteinExistence type="predicted"/>
<dbReference type="RefSeq" id="WP_310780200.1">
    <property type="nucleotide sequence ID" value="NZ_JBHRWR010000008.1"/>
</dbReference>
<keyword evidence="2" id="KW-0732">Signal</keyword>
<evidence type="ECO:0008006" key="5">
    <source>
        <dbReference type="Google" id="ProtNLM"/>
    </source>
</evidence>